<dbReference type="EMBL" id="CP082237">
    <property type="protein sequence ID" value="QZT35137.1"/>
    <property type="molecule type" value="Genomic_DNA"/>
</dbReference>
<organism evidence="2 4">
    <name type="scientific">Caldalkalibacillus thermarum (strain TA2.A1)</name>
    <dbReference type="NCBI Taxonomy" id="986075"/>
    <lineage>
        <taxon>Bacteria</taxon>
        <taxon>Bacillati</taxon>
        <taxon>Bacillota</taxon>
        <taxon>Bacilli</taxon>
        <taxon>Bacillales</taxon>
        <taxon>Bacillaceae</taxon>
        <taxon>Caldalkalibacillus</taxon>
    </lineage>
</organism>
<gene>
    <name evidence="2" type="ORF">CathTA2_0142</name>
    <name evidence="3" type="ORF">HUR95_07945</name>
</gene>
<reference evidence="3" key="3">
    <citation type="submission" date="2021-08" db="EMBL/GenBank/DDBJ databases">
        <authorList>
            <person name="de Jong S."/>
            <person name="van den Broek M."/>
            <person name="Merkel A."/>
            <person name="de la Torre Cortes P."/>
            <person name="Kalamorz F."/>
            <person name="Cook G."/>
            <person name="van Loosdrecht M."/>
            <person name="McMillan D."/>
        </authorList>
    </citation>
    <scope>NUCLEOTIDE SEQUENCE</scope>
    <source>
        <strain evidence="3">TA2.A1</strain>
    </source>
</reference>
<dbReference type="eggNOG" id="COG2247">
    <property type="taxonomic scope" value="Bacteria"/>
</dbReference>
<dbReference type="EMBL" id="AFCE01000003">
    <property type="protein sequence ID" value="EGL84304.1"/>
    <property type="molecule type" value="Genomic_DNA"/>
</dbReference>
<feature type="compositionally biased region" description="Basic and acidic residues" evidence="1">
    <location>
        <begin position="1"/>
        <end position="24"/>
    </location>
</feature>
<feature type="region of interest" description="Disordered" evidence="1">
    <location>
        <begin position="1"/>
        <end position="30"/>
    </location>
</feature>
<dbReference type="Proteomes" id="UP000010716">
    <property type="component" value="Unassembled WGS sequence"/>
</dbReference>
<dbReference type="KEGG" id="cthu:HUR95_07945"/>
<proteinExistence type="predicted"/>
<keyword evidence="5" id="KW-1185">Reference proteome</keyword>
<dbReference type="OrthoDB" id="1399160at2"/>
<reference evidence="3 5" key="2">
    <citation type="journal article" date="2020" name="Extremophiles">
        <title>Genomic analysis of Caldalkalibacillus thermarum TA2.A1 reveals aerobic alkaliphilic metabolism and evolutionary hallmarks linking alkaliphilic bacteria and plant life.</title>
        <authorList>
            <person name="de Jong S.I."/>
            <person name="van den Broek M.A."/>
            <person name="Merkel A.Y."/>
            <person name="de la Torre Cortes P."/>
            <person name="Kalamorz F."/>
            <person name="Cook G.M."/>
            <person name="van Loosdrecht M.C.M."/>
            <person name="McMillan D.G.G."/>
        </authorList>
    </citation>
    <scope>NUCLEOTIDE SEQUENCE [LARGE SCALE GENOMIC DNA]</scope>
    <source>
        <strain evidence="3 5">TA2.A1</strain>
    </source>
</reference>
<evidence type="ECO:0000256" key="1">
    <source>
        <dbReference type="SAM" id="MobiDB-lite"/>
    </source>
</evidence>
<accession>F5L2Y2</accession>
<dbReference type="RefSeq" id="WP_007502010.1">
    <property type="nucleotide sequence ID" value="NZ_AFCE01000003.1"/>
</dbReference>
<dbReference type="Proteomes" id="UP000825179">
    <property type="component" value="Chromosome"/>
</dbReference>
<evidence type="ECO:0000313" key="5">
    <source>
        <dbReference type="Proteomes" id="UP000825179"/>
    </source>
</evidence>
<reference evidence="2 4" key="1">
    <citation type="journal article" date="2011" name="J. Bacteriol.">
        <title>Draft genome sequence of the thermoalkaliphilic Caldalkalibacillus thermarum strain TA2.A1.</title>
        <authorList>
            <person name="Kalamorz F."/>
            <person name="Keis S."/>
            <person name="McMillan D.G."/>
            <person name="Olsson K."/>
            <person name="Stanton J.A."/>
            <person name="Stockwell P."/>
            <person name="Black M.A."/>
            <person name="Klingeman D.M."/>
            <person name="Land M.L."/>
            <person name="Han C.S."/>
            <person name="Martin S.L."/>
            <person name="Becher S.A."/>
            <person name="Peddie C.J."/>
            <person name="Morgan H.W."/>
            <person name="Matthies D."/>
            <person name="Preiss L."/>
            <person name="Meier T."/>
            <person name="Brown S.D."/>
            <person name="Cook G.M."/>
        </authorList>
    </citation>
    <scope>NUCLEOTIDE SEQUENCE [LARGE SCALE GENOMIC DNA]</scope>
    <source>
        <strain evidence="2 4">TA2.A1</strain>
    </source>
</reference>
<evidence type="ECO:0000313" key="4">
    <source>
        <dbReference type="Proteomes" id="UP000010716"/>
    </source>
</evidence>
<sequence>MDDVHDMEKDSEQGEATLDRERFAKAPTSFNDRAEENLLQTDTKNVTRINTDDPVEMSVRVSQVIWPSTHELQPGSVILIPLENWQVALASVNLIHHPNDGPVLYTVKGDIHEAVLNEINRLQPKGNEEGTQVIIMGDSNDGSKQKLEDAGWQVEQLPAKDAATFAADVDALYAEVSGEWADAVIIASMEDEHQGFSLPAANWIAHMPEPLLYVAEDGVPEATKSALEKRDGEVKMYVMGPETVISESVVEELSQYGDVIRIEGEDPTSLSVAFAQYKDEDNGFGWGITDAGHGVAFVSTRTPELAIATAPFAHLGKHAPLILLEEGEMTEPVYDFLAQIRPVFENDPTTGPYNHAYLVGTRDNISFQTQGIIDEKLEITQMGEGHGGH</sequence>
<evidence type="ECO:0000313" key="2">
    <source>
        <dbReference type="EMBL" id="EGL84304.1"/>
    </source>
</evidence>
<evidence type="ECO:0000313" key="3">
    <source>
        <dbReference type="EMBL" id="QZT35137.1"/>
    </source>
</evidence>
<protein>
    <submittedName>
        <fullName evidence="3">Cell wall-binding repeat-containing protein</fullName>
    </submittedName>
    <submittedName>
        <fullName evidence="2">Putative lipoprotein</fullName>
    </submittedName>
</protein>
<name>F5L2Y2_CALTT</name>
<dbReference type="AlphaFoldDB" id="F5L2Y2"/>
<keyword evidence="2" id="KW-0449">Lipoprotein</keyword>